<keyword evidence="1" id="KW-0175">Coiled coil</keyword>
<sequence length="158" mass="17777">MKKSTKITLISLAALAILAGIGGSLMVKDDFNSRFEAFVKAKREQQAKEAEKKQREAKMTIKEKQLAYLKEHQQEIKDFVKSQNSKVESVQIDWDETQWDKAGNGTPQGGGDIIDIYGTFNNIENSGWHVMMEINDDKIDMGTMSLVNYLSIGGQPFE</sequence>
<keyword evidence="3" id="KW-1185">Reference proteome</keyword>
<name>A0ABV8D3R8_9STRE</name>
<evidence type="ECO:0000313" key="3">
    <source>
        <dbReference type="Proteomes" id="UP001595901"/>
    </source>
</evidence>
<gene>
    <name evidence="2" type="ORF">ACFOSE_09465</name>
</gene>
<organism evidence="2 3">
    <name type="scientific">Streptococcus dentapri</name>
    <dbReference type="NCBI Taxonomy" id="573564"/>
    <lineage>
        <taxon>Bacteria</taxon>
        <taxon>Bacillati</taxon>
        <taxon>Bacillota</taxon>
        <taxon>Bacilli</taxon>
        <taxon>Lactobacillales</taxon>
        <taxon>Streptococcaceae</taxon>
        <taxon>Streptococcus</taxon>
    </lineage>
</organism>
<evidence type="ECO:0000313" key="2">
    <source>
        <dbReference type="EMBL" id="MFC3932969.1"/>
    </source>
</evidence>
<dbReference type="EMBL" id="JBHSAC010000085">
    <property type="protein sequence ID" value="MFC3932969.1"/>
    <property type="molecule type" value="Genomic_DNA"/>
</dbReference>
<feature type="coiled-coil region" evidence="1">
    <location>
        <begin position="40"/>
        <end position="67"/>
    </location>
</feature>
<protein>
    <recommendedName>
        <fullName evidence="4">Lipoprotein</fullName>
    </recommendedName>
</protein>
<evidence type="ECO:0008006" key="4">
    <source>
        <dbReference type="Google" id="ProtNLM"/>
    </source>
</evidence>
<proteinExistence type="predicted"/>
<comment type="caution">
    <text evidence="2">The sequence shown here is derived from an EMBL/GenBank/DDBJ whole genome shotgun (WGS) entry which is preliminary data.</text>
</comment>
<dbReference type="RefSeq" id="WP_380432754.1">
    <property type="nucleotide sequence ID" value="NZ_JBHSAC010000085.1"/>
</dbReference>
<dbReference type="Proteomes" id="UP001595901">
    <property type="component" value="Unassembled WGS sequence"/>
</dbReference>
<reference evidence="3" key="1">
    <citation type="journal article" date="2019" name="Int. J. Syst. Evol. Microbiol.">
        <title>The Global Catalogue of Microorganisms (GCM) 10K type strain sequencing project: providing services to taxonomists for standard genome sequencing and annotation.</title>
        <authorList>
            <consortium name="The Broad Institute Genomics Platform"/>
            <consortium name="The Broad Institute Genome Sequencing Center for Infectious Disease"/>
            <person name="Wu L."/>
            <person name="Ma J."/>
        </authorList>
    </citation>
    <scope>NUCLEOTIDE SEQUENCE [LARGE SCALE GENOMIC DNA]</scope>
    <source>
        <strain evidence="3">CCUG 58728</strain>
    </source>
</reference>
<evidence type="ECO:0000256" key="1">
    <source>
        <dbReference type="SAM" id="Coils"/>
    </source>
</evidence>
<accession>A0ABV8D3R8</accession>